<feature type="compositionally biased region" description="Basic and acidic residues" evidence="1">
    <location>
        <begin position="383"/>
        <end position="396"/>
    </location>
</feature>
<evidence type="ECO:0000313" key="5">
    <source>
        <dbReference type="Proteomes" id="UP000267096"/>
    </source>
</evidence>
<reference evidence="4 5" key="2">
    <citation type="submission" date="2018-11" db="EMBL/GenBank/DDBJ databases">
        <authorList>
            <consortium name="Pathogen Informatics"/>
        </authorList>
    </citation>
    <scope>NUCLEOTIDE SEQUENCE [LARGE SCALE GENOMIC DNA]</scope>
</reference>
<dbReference type="SUPFAM" id="SSF57625">
    <property type="entry name" value="Invertebrate chitin-binding proteins"/>
    <property type="match status" value="1"/>
</dbReference>
<dbReference type="Proteomes" id="UP000267096">
    <property type="component" value="Unassembled WGS sequence"/>
</dbReference>
<dbReference type="InterPro" id="IPR036508">
    <property type="entry name" value="Chitin-bd_dom_sf"/>
</dbReference>
<feature type="transmembrane region" description="Helical" evidence="2">
    <location>
        <begin position="86"/>
        <end position="109"/>
    </location>
</feature>
<dbReference type="GO" id="GO:0005576">
    <property type="term" value="C:extracellular region"/>
    <property type="evidence" value="ECO:0007669"/>
    <property type="project" value="InterPro"/>
</dbReference>
<dbReference type="AlphaFoldDB" id="A0A0M3K8Y0"/>
<feature type="region of interest" description="Disordered" evidence="1">
    <location>
        <begin position="311"/>
        <end position="396"/>
    </location>
</feature>
<dbReference type="PROSITE" id="PS50940">
    <property type="entry name" value="CHIT_BIND_II"/>
    <property type="match status" value="1"/>
</dbReference>
<evidence type="ECO:0000256" key="1">
    <source>
        <dbReference type="SAM" id="MobiDB-lite"/>
    </source>
</evidence>
<organism evidence="6">
    <name type="scientific">Anisakis simplex</name>
    <name type="common">Herring worm</name>
    <dbReference type="NCBI Taxonomy" id="6269"/>
    <lineage>
        <taxon>Eukaryota</taxon>
        <taxon>Metazoa</taxon>
        <taxon>Ecdysozoa</taxon>
        <taxon>Nematoda</taxon>
        <taxon>Chromadorea</taxon>
        <taxon>Rhabditida</taxon>
        <taxon>Spirurina</taxon>
        <taxon>Ascaridomorpha</taxon>
        <taxon>Ascaridoidea</taxon>
        <taxon>Anisakidae</taxon>
        <taxon>Anisakis</taxon>
        <taxon>Anisakis simplex complex</taxon>
    </lineage>
</organism>
<keyword evidence="2" id="KW-0472">Membrane</keyword>
<evidence type="ECO:0000259" key="3">
    <source>
        <dbReference type="PROSITE" id="PS50940"/>
    </source>
</evidence>
<name>A0A0M3K8Y0_ANISI</name>
<accession>A0A0M3K8Y0</accession>
<dbReference type="InterPro" id="IPR002557">
    <property type="entry name" value="Chitin-bd_dom"/>
</dbReference>
<dbReference type="SMART" id="SM00494">
    <property type="entry name" value="ChtBD2"/>
    <property type="match status" value="2"/>
</dbReference>
<evidence type="ECO:0000256" key="2">
    <source>
        <dbReference type="SAM" id="Phobius"/>
    </source>
</evidence>
<dbReference type="OrthoDB" id="10631808at2759"/>
<keyword evidence="2" id="KW-1133">Transmembrane helix</keyword>
<evidence type="ECO:0000313" key="4">
    <source>
        <dbReference type="EMBL" id="VDK58810.1"/>
    </source>
</evidence>
<dbReference type="GO" id="GO:0008061">
    <property type="term" value="F:chitin binding"/>
    <property type="evidence" value="ECO:0007669"/>
    <property type="project" value="InterPro"/>
</dbReference>
<gene>
    <name evidence="4" type="ORF">ASIM_LOCUS16828</name>
</gene>
<feature type="domain" description="Chitin-binding type-2" evidence="3">
    <location>
        <begin position="242"/>
        <end position="296"/>
    </location>
</feature>
<reference evidence="6" key="1">
    <citation type="submission" date="2017-02" db="UniProtKB">
        <authorList>
            <consortium name="WormBaseParasite"/>
        </authorList>
    </citation>
    <scope>IDENTIFICATION</scope>
</reference>
<keyword evidence="5" id="KW-1185">Reference proteome</keyword>
<proteinExistence type="predicted"/>
<dbReference type="EMBL" id="UYRR01033455">
    <property type="protein sequence ID" value="VDK58810.1"/>
    <property type="molecule type" value="Genomic_DNA"/>
</dbReference>
<sequence length="396" mass="43777">MSNRDGCGAAVTGSFLLRGVPLFYWTYRNDSKNCVEEYGFGKRFDGGNIFPTLERYIYTPIGTKVCSVSSGGAAALIDQLLVFVRVLLNGIAMLIWLIVCQSLIFGAPIQALHIEQTTSYYSLHLGSNENGDDSASIVNCALLPDGWLLPHGRCKRFFTRCSHGQPKRTDCYMLIGAASPFSAVDPHSLVFNERTKRCTVLEQCAAIGESDRGFREGIPVRYGHQKPQAPASITSENVVPLPTKCMPGLSYAIASCSGTYKRCNQQGLLQSVSCPPGFLFHPTVRACLLENAACHQSSTTQSLRMLEDVERDLDESISERKPAAEMDEDEPKSAPSKRIGIFESSAPFKRVAPFDRKPPFAKREKTENVDRNDETIVGAMNEVKSDRESAEYDEFR</sequence>
<evidence type="ECO:0000313" key="6">
    <source>
        <dbReference type="WBParaSite" id="ASIM_0001742101-mRNA-1"/>
    </source>
</evidence>
<protein>
    <submittedName>
        <fullName evidence="6">Chitin-binding type-2 domain-containing protein</fullName>
    </submittedName>
</protein>
<keyword evidence="2" id="KW-0812">Transmembrane</keyword>
<dbReference type="WBParaSite" id="ASIM_0001742101-mRNA-1">
    <property type="protein sequence ID" value="ASIM_0001742101-mRNA-1"/>
    <property type="gene ID" value="ASIM_0001742101"/>
</dbReference>
<feature type="compositionally biased region" description="Basic and acidic residues" evidence="1">
    <location>
        <begin position="352"/>
        <end position="374"/>
    </location>
</feature>